<sequence>MNLEKILDTVISVFRDSGSKALDVPQPASACPHPPRITSDVSREELAQIHRERAAARKMQAEMHSLRMDMLYKLSIADKVRNEIFWFPHNMDFRGRVYPCPPHFNHFGNDVTRSLLLFARGMPLGEEGFRWLKIHLVNLTGHKKRCSVEERLQYAHDMLPEIMDSADKPLDGNKWWQNSDEQWQTLASCMEVTKAIRSGDPTSYISHLPIHQDGSCNGLQHYAALGRDLIGAEQVNLHPFDIPQDVYSGVAQMVEELRRQDAEKGNKIALALAGHIKRNVVKQTVMTVVYGVTSYGGRRQILKQLREEDDLTMDQKWFAAGYITLKVFQSLRKMFTKTREIQDYLTESAWLISKAGETVEWVTPLGLPIVQPYHKKSLKLISHGGRNVYHEERHSQAERPDTMKQKNAFPPNFIHSLDSTHMMLTSLYSQRAGIAFASVHDCYWTHASSVNQMNKICRSQFVKLHKEPILDNLSEFMVEKYGQL</sequence>
<evidence type="ECO:0000256" key="1">
    <source>
        <dbReference type="ARBA" id="ARBA00009493"/>
    </source>
</evidence>
<evidence type="ECO:0000313" key="12">
    <source>
        <dbReference type="Proteomes" id="UP000007110"/>
    </source>
</evidence>
<dbReference type="PROSITE" id="PS00489">
    <property type="entry name" value="RNA_POL_PHAGE_2"/>
    <property type="match status" value="1"/>
</dbReference>
<dbReference type="InterPro" id="IPR046950">
    <property type="entry name" value="DNA-dir_Rpol_C_phage-type"/>
</dbReference>
<comment type="catalytic activity">
    <reaction evidence="8 9">
        <text>RNA(n) + a ribonucleoside 5'-triphosphate = RNA(n+1) + diphosphate</text>
        <dbReference type="Rhea" id="RHEA:21248"/>
        <dbReference type="Rhea" id="RHEA-COMP:14527"/>
        <dbReference type="Rhea" id="RHEA-COMP:17342"/>
        <dbReference type="ChEBI" id="CHEBI:33019"/>
        <dbReference type="ChEBI" id="CHEBI:61557"/>
        <dbReference type="ChEBI" id="CHEBI:140395"/>
        <dbReference type="EC" id="2.7.7.6"/>
    </reaction>
</comment>
<keyword evidence="12" id="KW-1185">Reference proteome</keyword>
<evidence type="ECO:0000256" key="7">
    <source>
        <dbReference type="ARBA" id="ARBA00023163"/>
    </source>
</evidence>
<dbReference type="RefSeq" id="XP_030843276.1">
    <property type="nucleotide sequence ID" value="XM_030987416.1"/>
</dbReference>
<dbReference type="GO" id="GO:0034245">
    <property type="term" value="C:mitochondrial DNA-directed RNA polymerase complex"/>
    <property type="evidence" value="ECO:0000318"/>
    <property type="project" value="GO_Central"/>
</dbReference>
<dbReference type="SUPFAM" id="SSF56672">
    <property type="entry name" value="DNA/RNA polymerases"/>
    <property type="match status" value="1"/>
</dbReference>
<dbReference type="FunFam" id="1.10.287.280:FF:000001">
    <property type="entry name" value="DNA-directed RNA polymerase"/>
    <property type="match status" value="1"/>
</dbReference>
<keyword evidence="3 9" id="KW-0240">DNA-directed RNA polymerase</keyword>
<evidence type="ECO:0000313" key="11">
    <source>
        <dbReference type="EnsemblMetazoa" id="XP_030843276"/>
    </source>
</evidence>
<organism evidence="11 12">
    <name type="scientific">Strongylocentrotus purpuratus</name>
    <name type="common">Purple sea urchin</name>
    <dbReference type="NCBI Taxonomy" id="7668"/>
    <lineage>
        <taxon>Eukaryota</taxon>
        <taxon>Metazoa</taxon>
        <taxon>Echinodermata</taxon>
        <taxon>Eleutherozoa</taxon>
        <taxon>Echinozoa</taxon>
        <taxon>Echinoidea</taxon>
        <taxon>Euechinoidea</taxon>
        <taxon>Echinacea</taxon>
        <taxon>Camarodonta</taxon>
        <taxon>Echinidea</taxon>
        <taxon>Strongylocentrotidae</taxon>
        <taxon>Strongylocentrotus</taxon>
    </lineage>
</organism>
<dbReference type="GO" id="GO:0003899">
    <property type="term" value="F:DNA-directed RNA polymerase activity"/>
    <property type="evidence" value="ECO:0000318"/>
    <property type="project" value="GO_Central"/>
</dbReference>
<dbReference type="FunFam" id="1.10.150.20:FF:000031">
    <property type="entry name" value="DNA-directed RNA polymerase"/>
    <property type="match status" value="1"/>
</dbReference>
<feature type="domain" description="DNA-directed RNA polymerase C-terminal" evidence="10">
    <location>
        <begin position="123"/>
        <end position="482"/>
    </location>
</feature>
<comment type="function">
    <text evidence="9">DNA-dependent RNA polymerase catalyzes the transcription of DNA into RNA using the four ribonucleoside triphosphates as substrates.</text>
</comment>
<dbReference type="InParanoid" id="A0A7M7NXV1"/>
<comment type="similarity">
    <text evidence="1 9">Belongs to the phage and mitochondrial RNA polymerase family.</text>
</comment>
<protein>
    <recommendedName>
        <fullName evidence="2 9">DNA-directed RNA polymerase</fullName>
        <ecNumber evidence="2 9">2.7.7.6</ecNumber>
    </recommendedName>
</protein>
<evidence type="ECO:0000256" key="2">
    <source>
        <dbReference type="ARBA" id="ARBA00012418"/>
    </source>
</evidence>
<dbReference type="Pfam" id="PF00940">
    <property type="entry name" value="RNA_pol"/>
    <property type="match status" value="1"/>
</dbReference>
<dbReference type="OrthoDB" id="276422at2759"/>
<dbReference type="GO" id="GO:0001018">
    <property type="term" value="F:mitochondrial promoter sequence-specific DNA binding"/>
    <property type="evidence" value="ECO:0000318"/>
    <property type="project" value="GO_Central"/>
</dbReference>
<evidence type="ECO:0000256" key="8">
    <source>
        <dbReference type="ARBA" id="ARBA00048552"/>
    </source>
</evidence>
<dbReference type="GeneID" id="762772"/>
<dbReference type="KEGG" id="spu:762772"/>
<evidence type="ECO:0000256" key="3">
    <source>
        <dbReference type="ARBA" id="ARBA00022478"/>
    </source>
</evidence>
<keyword evidence="4 9" id="KW-0808">Transferase</keyword>
<dbReference type="Gene3D" id="1.10.287.280">
    <property type="match status" value="1"/>
</dbReference>
<dbReference type="PROSITE" id="PS00900">
    <property type="entry name" value="RNA_POL_PHAGE_1"/>
    <property type="match status" value="1"/>
</dbReference>
<keyword evidence="5 9" id="KW-0548">Nucleotidyltransferase</keyword>
<reference evidence="12" key="1">
    <citation type="submission" date="2015-02" db="EMBL/GenBank/DDBJ databases">
        <title>Genome sequencing for Strongylocentrotus purpuratus.</title>
        <authorList>
            <person name="Murali S."/>
            <person name="Liu Y."/>
            <person name="Vee V."/>
            <person name="English A."/>
            <person name="Wang M."/>
            <person name="Skinner E."/>
            <person name="Han Y."/>
            <person name="Muzny D.M."/>
            <person name="Worley K.C."/>
            <person name="Gibbs R.A."/>
        </authorList>
    </citation>
    <scope>NUCLEOTIDE SEQUENCE</scope>
</reference>
<name>A0A7M7NXV1_STRPU</name>
<dbReference type="GO" id="GO:0006390">
    <property type="term" value="P:mitochondrial transcription"/>
    <property type="evidence" value="ECO:0000318"/>
    <property type="project" value="GO_Central"/>
</dbReference>
<accession>A0A7M7NXV1</accession>
<keyword evidence="6" id="KW-0809">Transit peptide</keyword>
<dbReference type="EnsemblMetazoa" id="XM_030987416">
    <property type="protein sequence ID" value="XP_030843276"/>
    <property type="gene ID" value="LOC762772"/>
</dbReference>
<dbReference type="PANTHER" id="PTHR10102:SF0">
    <property type="entry name" value="DNA-DIRECTED RNA POLYMERASE, MITOCHONDRIAL"/>
    <property type="match status" value="1"/>
</dbReference>
<evidence type="ECO:0000259" key="10">
    <source>
        <dbReference type="Pfam" id="PF00940"/>
    </source>
</evidence>
<reference evidence="11" key="2">
    <citation type="submission" date="2021-01" db="UniProtKB">
        <authorList>
            <consortium name="EnsemblMetazoa"/>
        </authorList>
    </citation>
    <scope>IDENTIFICATION</scope>
</reference>
<dbReference type="Gene3D" id="1.10.150.20">
    <property type="entry name" value="5' to 3' exonuclease, C-terminal subdomain"/>
    <property type="match status" value="1"/>
</dbReference>
<keyword evidence="7 9" id="KW-0804">Transcription</keyword>
<dbReference type="InterPro" id="IPR002092">
    <property type="entry name" value="DNA-dir_Rpol_phage-type"/>
</dbReference>
<dbReference type="PANTHER" id="PTHR10102">
    <property type="entry name" value="DNA-DIRECTED RNA POLYMERASE, MITOCHONDRIAL"/>
    <property type="match status" value="1"/>
</dbReference>
<evidence type="ECO:0000256" key="6">
    <source>
        <dbReference type="ARBA" id="ARBA00022946"/>
    </source>
</evidence>
<dbReference type="AlphaFoldDB" id="A0A7M7NXV1"/>
<dbReference type="InterPro" id="IPR043502">
    <property type="entry name" value="DNA/RNA_pol_sf"/>
</dbReference>
<evidence type="ECO:0000256" key="5">
    <source>
        <dbReference type="ARBA" id="ARBA00022695"/>
    </source>
</evidence>
<proteinExistence type="inferred from homology"/>
<dbReference type="Proteomes" id="UP000007110">
    <property type="component" value="Unassembled WGS sequence"/>
</dbReference>
<evidence type="ECO:0000256" key="4">
    <source>
        <dbReference type="ARBA" id="ARBA00022679"/>
    </source>
</evidence>
<dbReference type="EC" id="2.7.7.6" evidence="2 9"/>
<dbReference type="OMA" id="ESETTIC"/>
<evidence type="ECO:0000256" key="9">
    <source>
        <dbReference type="RuleBase" id="RU003805"/>
    </source>
</evidence>